<proteinExistence type="inferred from homology"/>
<keyword evidence="4 7" id="KW-0732">Signal</keyword>
<dbReference type="InterPro" id="IPR002772">
    <property type="entry name" value="Glyco_hydro_3_C"/>
</dbReference>
<dbReference type="PANTHER" id="PTHR30620">
    <property type="entry name" value="PERIPLASMIC BETA-GLUCOSIDASE-RELATED"/>
    <property type="match status" value="1"/>
</dbReference>
<dbReference type="FunFam" id="2.60.40.10:FF:000495">
    <property type="entry name" value="Periplasmic beta-glucosidase"/>
    <property type="match status" value="1"/>
</dbReference>
<dbReference type="InterPro" id="IPR017853">
    <property type="entry name" value="GH"/>
</dbReference>
<dbReference type="Proteomes" id="UP000291124">
    <property type="component" value="Chromosome"/>
</dbReference>
<evidence type="ECO:0000256" key="3">
    <source>
        <dbReference type="ARBA" id="ARBA00012744"/>
    </source>
</evidence>
<evidence type="ECO:0000259" key="8">
    <source>
        <dbReference type="SMART" id="SM01217"/>
    </source>
</evidence>
<dbReference type="GO" id="GO:0009251">
    <property type="term" value="P:glucan catabolic process"/>
    <property type="evidence" value="ECO:0007669"/>
    <property type="project" value="TreeGrafter"/>
</dbReference>
<dbReference type="InterPro" id="IPR001764">
    <property type="entry name" value="Glyco_hydro_3_N"/>
</dbReference>
<dbReference type="Pfam" id="PF01915">
    <property type="entry name" value="Glyco_hydro_3_C"/>
    <property type="match status" value="1"/>
</dbReference>
<dbReference type="SMART" id="SM01217">
    <property type="entry name" value="Fn3_like"/>
    <property type="match status" value="1"/>
</dbReference>
<dbReference type="InterPro" id="IPR026891">
    <property type="entry name" value="Fn3-like"/>
</dbReference>
<comment type="catalytic activity">
    <reaction evidence="1">
        <text>Hydrolysis of terminal, non-reducing beta-D-glucosyl residues with release of beta-D-glucose.</text>
        <dbReference type="EC" id="3.2.1.21"/>
    </reaction>
</comment>
<dbReference type="OrthoDB" id="9805821at2"/>
<dbReference type="RefSeq" id="WP_133277919.1">
    <property type="nucleotide sequence ID" value="NZ_CP037933.1"/>
</dbReference>
<dbReference type="Gene3D" id="2.60.40.10">
    <property type="entry name" value="Immunoglobulins"/>
    <property type="match status" value="1"/>
</dbReference>
<evidence type="ECO:0000256" key="1">
    <source>
        <dbReference type="ARBA" id="ARBA00000448"/>
    </source>
</evidence>
<evidence type="ECO:0000313" key="9">
    <source>
        <dbReference type="EMBL" id="QBN20419.1"/>
    </source>
</evidence>
<protein>
    <recommendedName>
        <fullName evidence="3">beta-glucosidase</fullName>
        <ecNumber evidence="3">3.2.1.21</ecNumber>
    </recommendedName>
</protein>
<keyword evidence="6" id="KW-0326">Glycosidase</keyword>
<dbReference type="Pfam" id="PF00933">
    <property type="entry name" value="Glyco_hydro_3"/>
    <property type="match status" value="1"/>
</dbReference>
<comment type="similarity">
    <text evidence="2">Belongs to the glycosyl hydrolase 3 family.</text>
</comment>
<dbReference type="Pfam" id="PF14310">
    <property type="entry name" value="Fn3-like"/>
    <property type="match status" value="1"/>
</dbReference>
<feature type="chain" id="PRO_5020515794" description="beta-glucosidase" evidence="7">
    <location>
        <begin position="20"/>
        <end position="775"/>
    </location>
</feature>
<dbReference type="KEGG" id="fnk:E1750_17015"/>
<dbReference type="Gene3D" id="3.20.20.300">
    <property type="entry name" value="Glycoside hydrolase, family 3, N-terminal domain"/>
    <property type="match status" value="1"/>
</dbReference>
<dbReference type="InterPro" id="IPR051915">
    <property type="entry name" value="Cellulose_Degrad_GH3"/>
</dbReference>
<dbReference type="Gene3D" id="3.40.50.1700">
    <property type="entry name" value="Glycoside hydrolase family 3 C-terminal domain"/>
    <property type="match status" value="1"/>
</dbReference>
<dbReference type="SUPFAM" id="SSF52279">
    <property type="entry name" value="Beta-D-glucan exohydrolase, C-terminal domain"/>
    <property type="match status" value="1"/>
</dbReference>
<keyword evidence="5" id="KW-0378">Hydrolase</keyword>
<feature type="domain" description="Fibronectin type III-like" evidence="8">
    <location>
        <begin position="692"/>
        <end position="761"/>
    </location>
</feature>
<dbReference type="PRINTS" id="PR00133">
    <property type="entry name" value="GLHYDRLASE3"/>
</dbReference>
<evidence type="ECO:0000256" key="6">
    <source>
        <dbReference type="ARBA" id="ARBA00023295"/>
    </source>
</evidence>
<accession>A0A4P6YBI1</accession>
<dbReference type="InterPro" id="IPR036881">
    <property type="entry name" value="Glyco_hydro_3_C_sf"/>
</dbReference>
<keyword evidence="10" id="KW-1185">Reference proteome</keyword>
<evidence type="ECO:0000256" key="7">
    <source>
        <dbReference type="SAM" id="SignalP"/>
    </source>
</evidence>
<evidence type="ECO:0000313" key="10">
    <source>
        <dbReference type="Proteomes" id="UP000291124"/>
    </source>
</evidence>
<gene>
    <name evidence="9" type="ORF">E1750_17015</name>
</gene>
<organism evidence="9 10">
    <name type="scientific">Flavobacterium nackdongense</name>
    <dbReference type="NCBI Taxonomy" id="2547394"/>
    <lineage>
        <taxon>Bacteria</taxon>
        <taxon>Pseudomonadati</taxon>
        <taxon>Bacteroidota</taxon>
        <taxon>Flavobacteriia</taxon>
        <taxon>Flavobacteriales</taxon>
        <taxon>Flavobacteriaceae</taxon>
        <taxon>Flavobacterium</taxon>
    </lineage>
</organism>
<name>A0A4P6YBI1_9FLAO</name>
<feature type="signal peptide" evidence="7">
    <location>
        <begin position="1"/>
        <end position="19"/>
    </location>
</feature>
<evidence type="ECO:0000256" key="5">
    <source>
        <dbReference type="ARBA" id="ARBA00022801"/>
    </source>
</evidence>
<dbReference type="GO" id="GO:0008422">
    <property type="term" value="F:beta-glucosidase activity"/>
    <property type="evidence" value="ECO:0007669"/>
    <property type="project" value="UniProtKB-EC"/>
</dbReference>
<dbReference type="EMBL" id="CP037933">
    <property type="protein sequence ID" value="QBN20419.1"/>
    <property type="molecule type" value="Genomic_DNA"/>
</dbReference>
<dbReference type="SUPFAM" id="SSF51445">
    <property type="entry name" value="(Trans)glycosidases"/>
    <property type="match status" value="1"/>
</dbReference>
<dbReference type="AlphaFoldDB" id="A0A4P6YBI1"/>
<sequence length="775" mass="86854">MRQYFFLFSFFLISVSSNAQQIAKPLYKDPKAPIESRIKDLLSRMTLEDKCRQIDVWHPKVDLSKPEELNKIIMALGDTVKNGIGFLQFKVEMNRDDYRARFNAVQKYFVENTRLRIPAISNGEGCHGFVGNENKSTVFPVSASLGSTWNTELIESVFGAVAKEMRSYGITHAATPVIDLMRDPRFGRTDEMLGEDPYHVAQMGVGAIFGLQGRTPFIDENHVIACAKHFSGHGQPEAGTNLAPANFSERILRENHFYPFEMAVKKANVRTVMASYNEIDGIPNHANKWLLQDVLRGEWGFTGYVISDYDAVNRMVTRQHACLDKTEAGKRAISAGMDFECPSNWKNYCFSALPALIKSGEVKVADLDSSVTRVLRNKFMMGLFEQPYIKSVSDKIKFEDQIKHKKIALKAAEQGMILLKNDNKTLPFNENKIKRLAIIGPNADEVHYGTYSNDKTPGTSILKGLTDFGKGKFEVVFSEGYKIYENDSTITAAEKTTEAENKRIQDAVALASTCDAVLMVMGGNELTCREDWKNHSGDYYDLNLMGRQDDLAKAILGLNKQTAVLLINGRPLSVNYLAEKAPAIIEGWYLGQEQGEAVANVVFGNVNPTGKLAVTIPRHVGQLPVYYNSKPYVHESPYIDGPYSPLYPFGFGLSYTEYKYANLKLDTKKIDPNQSVTASVEVTNAGERDGEEIVQLYIRDKVSSVTRPIHELKDFARIAIKKGETKTVSFVITPDKLQFYGLDMKRIVEPGEFEVQIGKSSKDYLSDVFEVVAQN</sequence>
<dbReference type="InterPro" id="IPR036962">
    <property type="entry name" value="Glyco_hydro_3_N_sf"/>
</dbReference>
<dbReference type="EC" id="3.2.1.21" evidence="3"/>
<dbReference type="PANTHER" id="PTHR30620:SF16">
    <property type="entry name" value="LYSOSOMAL BETA GLUCOSIDASE"/>
    <property type="match status" value="1"/>
</dbReference>
<evidence type="ECO:0000256" key="4">
    <source>
        <dbReference type="ARBA" id="ARBA00022729"/>
    </source>
</evidence>
<dbReference type="InterPro" id="IPR013783">
    <property type="entry name" value="Ig-like_fold"/>
</dbReference>
<reference evidence="10" key="1">
    <citation type="submission" date="2019-03" db="EMBL/GenBank/DDBJ databases">
        <title>Flavobacterium sp.</title>
        <authorList>
            <person name="Kim H."/>
        </authorList>
    </citation>
    <scope>NUCLEOTIDE SEQUENCE [LARGE SCALE GENOMIC DNA]</scope>
    <source>
        <strain evidence="10">GS13</strain>
    </source>
</reference>
<evidence type="ECO:0000256" key="2">
    <source>
        <dbReference type="ARBA" id="ARBA00005336"/>
    </source>
</evidence>